<dbReference type="AlphaFoldDB" id="A0A8C3FVB8"/>
<proteinExistence type="inferred from homology"/>
<keyword evidence="3" id="KW-0539">Nucleus</keyword>
<keyword evidence="6" id="KW-1185">Reference proteome</keyword>
<dbReference type="GO" id="GO:0090090">
    <property type="term" value="P:negative regulation of canonical Wnt signaling pathway"/>
    <property type="evidence" value="ECO:0007669"/>
    <property type="project" value="TreeGrafter"/>
</dbReference>
<dbReference type="InterPro" id="IPR005617">
    <property type="entry name" value="Groucho/TLE_N"/>
</dbReference>
<evidence type="ECO:0000256" key="2">
    <source>
        <dbReference type="ARBA" id="ARBA00005969"/>
    </source>
</evidence>
<dbReference type="GeneTree" id="ENSGT01030000234519"/>
<evidence type="ECO:0000259" key="4">
    <source>
        <dbReference type="Pfam" id="PF03920"/>
    </source>
</evidence>
<comment type="similarity">
    <text evidence="2">Belongs to the WD repeat Groucho/TLE family.</text>
</comment>
<protein>
    <recommendedName>
        <fullName evidence="4">Groucho/TLE N-terminal Q-rich domain-containing protein</fullName>
    </recommendedName>
</protein>
<dbReference type="GO" id="GO:0005634">
    <property type="term" value="C:nucleus"/>
    <property type="evidence" value="ECO:0007669"/>
    <property type="project" value="UniProtKB-SubCell"/>
</dbReference>
<feature type="domain" description="Groucho/TLE N-terminal Q-rich" evidence="4">
    <location>
        <begin position="1"/>
        <end position="62"/>
    </location>
</feature>
<accession>A0A8C3FVB8</accession>
<reference evidence="5" key="1">
    <citation type="submission" date="2025-08" db="UniProtKB">
        <authorList>
            <consortium name="Ensembl"/>
        </authorList>
    </citation>
    <scope>IDENTIFICATION</scope>
</reference>
<dbReference type="PANTHER" id="PTHR10814:SF33">
    <property type="entry name" value="TRANSDUCIN-LIKE ENHANCER PROTEIN 7"/>
    <property type="match status" value="1"/>
</dbReference>
<sequence>MYYEMSYGLNIEMHKQTEIAKRLNVICAQLIPFLSQEHQQQVVQAVERAKQVTMAELNAAIGVCGPSHAAGHSVYRPSRGLTRSPAPPGPWGGALGLSEAGSMSPSSGLFRHRGVPLPQLGASERGLSYFSRSGCCLGPRLMPDFYPIMSSVGGWGRGALH</sequence>
<dbReference type="GO" id="GO:0005667">
    <property type="term" value="C:transcription regulator complex"/>
    <property type="evidence" value="ECO:0007669"/>
    <property type="project" value="TreeGrafter"/>
</dbReference>
<dbReference type="Ensembl" id="ENSCPBT00000017236.1">
    <property type="protein sequence ID" value="ENSCPBP00000014510.1"/>
    <property type="gene ID" value="ENSCPBG00000010802.1"/>
</dbReference>
<reference evidence="5" key="2">
    <citation type="submission" date="2025-09" db="UniProtKB">
        <authorList>
            <consortium name="Ensembl"/>
        </authorList>
    </citation>
    <scope>IDENTIFICATION</scope>
</reference>
<evidence type="ECO:0000256" key="1">
    <source>
        <dbReference type="ARBA" id="ARBA00004123"/>
    </source>
</evidence>
<name>A0A8C3FVB8_CHRPI</name>
<dbReference type="Proteomes" id="UP000694380">
    <property type="component" value="Unplaced"/>
</dbReference>
<organism evidence="5 6">
    <name type="scientific">Chrysemys picta bellii</name>
    <name type="common">Western painted turtle</name>
    <name type="synonym">Emys bellii</name>
    <dbReference type="NCBI Taxonomy" id="8478"/>
    <lineage>
        <taxon>Eukaryota</taxon>
        <taxon>Metazoa</taxon>
        <taxon>Chordata</taxon>
        <taxon>Craniata</taxon>
        <taxon>Vertebrata</taxon>
        <taxon>Euteleostomi</taxon>
        <taxon>Archelosauria</taxon>
        <taxon>Testudinata</taxon>
        <taxon>Testudines</taxon>
        <taxon>Cryptodira</taxon>
        <taxon>Durocryptodira</taxon>
        <taxon>Testudinoidea</taxon>
        <taxon>Emydidae</taxon>
        <taxon>Chrysemys</taxon>
    </lineage>
</organism>
<evidence type="ECO:0000256" key="3">
    <source>
        <dbReference type="ARBA" id="ARBA00023242"/>
    </source>
</evidence>
<dbReference type="PANTHER" id="PTHR10814">
    <property type="entry name" value="TRANSDUCIN-LIKE ENHANCER PROTEIN"/>
    <property type="match status" value="1"/>
</dbReference>
<evidence type="ECO:0000313" key="6">
    <source>
        <dbReference type="Proteomes" id="UP000694380"/>
    </source>
</evidence>
<dbReference type="InterPro" id="IPR009146">
    <property type="entry name" value="Groucho_enhance"/>
</dbReference>
<evidence type="ECO:0000313" key="5">
    <source>
        <dbReference type="Ensembl" id="ENSCPBP00000014510.1"/>
    </source>
</evidence>
<dbReference type="Pfam" id="PF03920">
    <property type="entry name" value="TLE_N"/>
    <property type="match status" value="1"/>
</dbReference>
<comment type="subcellular location">
    <subcellularLocation>
        <location evidence="1">Nucleus</location>
    </subcellularLocation>
</comment>
<dbReference type="GO" id="GO:0003714">
    <property type="term" value="F:transcription corepressor activity"/>
    <property type="evidence" value="ECO:0007669"/>
    <property type="project" value="TreeGrafter"/>
</dbReference>